<dbReference type="PROSITE" id="PS51501">
    <property type="entry name" value="ZF_DNL"/>
    <property type="match status" value="1"/>
</dbReference>
<dbReference type="PANTHER" id="PTHR20922">
    <property type="entry name" value="DNL-TYPE ZINC FINGER PROTEIN"/>
    <property type="match status" value="1"/>
</dbReference>
<evidence type="ECO:0000313" key="8">
    <source>
        <dbReference type="Proteomes" id="UP000307173"/>
    </source>
</evidence>
<dbReference type="OrthoDB" id="512667at2759"/>
<dbReference type="GO" id="GO:0006457">
    <property type="term" value="P:protein folding"/>
    <property type="evidence" value="ECO:0007669"/>
    <property type="project" value="TreeGrafter"/>
</dbReference>
<dbReference type="GO" id="GO:0005739">
    <property type="term" value="C:mitochondrion"/>
    <property type="evidence" value="ECO:0007669"/>
    <property type="project" value="TreeGrafter"/>
</dbReference>
<keyword evidence="3" id="KW-0862">Zinc</keyword>
<evidence type="ECO:0000259" key="6">
    <source>
        <dbReference type="PROSITE" id="PS51501"/>
    </source>
</evidence>
<reference evidence="7 8" key="1">
    <citation type="journal article" date="2019" name="Front. Genet.">
        <title>Whole-Genome Sequencing of the Opportunistic Yeast Pathogen Candida inconspicua Uncovers Its Hybrid Origin.</title>
        <authorList>
            <person name="Mixao V."/>
            <person name="Hansen A.P."/>
            <person name="Saus E."/>
            <person name="Boekhout T."/>
            <person name="Lass-Florl C."/>
            <person name="Gabaldon T."/>
        </authorList>
    </citation>
    <scope>NUCLEOTIDE SEQUENCE [LARGE SCALE GENOMIC DNA]</scope>
    <source>
        <strain evidence="7 8">CBS 180</strain>
    </source>
</reference>
<dbReference type="Proteomes" id="UP000307173">
    <property type="component" value="Unassembled WGS sequence"/>
</dbReference>
<evidence type="ECO:0000313" key="7">
    <source>
        <dbReference type="EMBL" id="TID28802.1"/>
    </source>
</evidence>
<dbReference type="Pfam" id="PF05180">
    <property type="entry name" value="zf-DNL"/>
    <property type="match status" value="1"/>
</dbReference>
<dbReference type="GO" id="GO:0008270">
    <property type="term" value="F:zinc ion binding"/>
    <property type="evidence" value="ECO:0007669"/>
    <property type="project" value="UniProtKB-KW"/>
</dbReference>
<feature type="region of interest" description="Disordered" evidence="5">
    <location>
        <begin position="183"/>
        <end position="208"/>
    </location>
</feature>
<dbReference type="EMBL" id="SELW01000370">
    <property type="protein sequence ID" value="TID28802.1"/>
    <property type="molecule type" value="Genomic_DNA"/>
</dbReference>
<evidence type="ECO:0000256" key="5">
    <source>
        <dbReference type="SAM" id="MobiDB-lite"/>
    </source>
</evidence>
<name>A0A4T0X1I0_9ASCO</name>
<evidence type="ECO:0000256" key="2">
    <source>
        <dbReference type="ARBA" id="ARBA00022771"/>
    </source>
</evidence>
<dbReference type="GO" id="GO:0051087">
    <property type="term" value="F:protein-folding chaperone binding"/>
    <property type="evidence" value="ECO:0007669"/>
    <property type="project" value="TreeGrafter"/>
</dbReference>
<feature type="compositionally biased region" description="Basic residues" evidence="5">
    <location>
        <begin position="52"/>
        <end position="64"/>
    </location>
</feature>
<dbReference type="InterPro" id="IPR024158">
    <property type="entry name" value="Mt_import_TIM15"/>
</dbReference>
<feature type="domain" description="DNL-type" evidence="6">
    <location>
        <begin position="89"/>
        <end position="184"/>
    </location>
</feature>
<proteinExistence type="predicted"/>
<accession>A0A4T0X1I0</accession>
<evidence type="ECO:0000256" key="3">
    <source>
        <dbReference type="ARBA" id="ARBA00022833"/>
    </source>
</evidence>
<dbReference type="PANTHER" id="PTHR20922:SF13">
    <property type="entry name" value="DNL-TYPE ZINC FINGER PROTEIN"/>
    <property type="match status" value="1"/>
</dbReference>
<gene>
    <name evidence="7" type="ORF">CANINC_002321</name>
</gene>
<feature type="region of interest" description="Disordered" evidence="5">
    <location>
        <begin position="36"/>
        <end position="83"/>
    </location>
</feature>
<dbReference type="STRING" id="52247.A0A4T0X1I0"/>
<dbReference type="InterPro" id="IPR007853">
    <property type="entry name" value="Znf_DNL-typ"/>
</dbReference>
<dbReference type="GO" id="GO:0050821">
    <property type="term" value="P:protein stabilization"/>
    <property type="evidence" value="ECO:0007669"/>
    <property type="project" value="TreeGrafter"/>
</dbReference>
<evidence type="ECO:0000256" key="4">
    <source>
        <dbReference type="PROSITE-ProRule" id="PRU00834"/>
    </source>
</evidence>
<comment type="caution">
    <text evidence="7">The sequence shown here is derived from an EMBL/GenBank/DDBJ whole genome shotgun (WGS) entry which is preliminary data.</text>
</comment>
<keyword evidence="2 4" id="KW-0863">Zinc-finger</keyword>
<evidence type="ECO:0000256" key="1">
    <source>
        <dbReference type="ARBA" id="ARBA00022723"/>
    </source>
</evidence>
<protein>
    <recommendedName>
        <fullName evidence="6">DNL-type domain-containing protein</fullName>
    </recommendedName>
</protein>
<sequence length="208" mass="23809">MLRSILNKPVVNKQHYFKLYRTFKIFASSRSEDDTFKKHAHSHNGVPCSGHSHTHNHGQNHAHTHSHDHSHTHANLHKSQNLKNEPVKMDRPMLMLAFTCKNCDTRSSHVLSKQAYEDGTVLVQCPGCKKRHLIADHLKIFSDNRITLEDIMKAQGESVTNDTSDLVFEDIPKSLRKLIGHHAKDAPSEYRREETVDEPLKLKGDSEK</sequence>
<organism evidence="7 8">
    <name type="scientific">Pichia inconspicua</name>
    <dbReference type="NCBI Taxonomy" id="52247"/>
    <lineage>
        <taxon>Eukaryota</taxon>
        <taxon>Fungi</taxon>
        <taxon>Dikarya</taxon>
        <taxon>Ascomycota</taxon>
        <taxon>Saccharomycotina</taxon>
        <taxon>Pichiomycetes</taxon>
        <taxon>Pichiales</taxon>
        <taxon>Pichiaceae</taxon>
        <taxon>Pichia</taxon>
    </lineage>
</organism>
<dbReference type="GO" id="GO:0030150">
    <property type="term" value="P:protein import into mitochondrial matrix"/>
    <property type="evidence" value="ECO:0007669"/>
    <property type="project" value="TreeGrafter"/>
</dbReference>
<keyword evidence="8" id="KW-1185">Reference proteome</keyword>
<keyword evidence="1" id="KW-0479">Metal-binding</keyword>
<dbReference type="AlphaFoldDB" id="A0A4T0X1I0"/>